<organism evidence="1">
    <name type="scientific">marine metagenome</name>
    <dbReference type="NCBI Taxonomy" id="408172"/>
    <lineage>
        <taxon>unclassified sequences</taxon>
        <taxon>metagenomes</taxon>
        <taxon>ecological metagenomes</taxon>
    </lineage>
</organism>
<evidence type="ECO:0008006" key="2">
    <source>
        <dbReference type="Google" id="ProtNLM"/>
    </source>
</evidence>
<gene>
    <name evidence="1" type="ORF">METZ01_LOCUS375513</name>
</gene>
<name>A0A382TKL7_9ZZZZ</name>
<dbReference type="EMBL" id="UINC01137367">
    <property type="protein sequence ID" value="SVD22659.1"/>
    <property type="molecule type" value="Genomic_DNA"/>
</dbReference>
<dbReference type="SUPFAM" id="SSF50630">
    <property type="entry name" value="Acid proteases"/>
    <property type="match status" value="1"/>
</dbReference>
<dbReference type="InterPro" id="IPR021109">
    <property type="entry name" value="Peptidase_aspartic_dom_sf"/>
</dbReference>
<dbReference type="Pfam" id="PF13975">
    <property type="entry name" value="gag-asp_proteas"/>
    <property type="match status" value="1"/>
</dbReference>
<dbReference type="NCBIfam" id="TIGR02281">
    <property type="entry name" value="clan_AA_DTGA"/>
    <property type="match status" value="1"/>
</dbReference>
<proteinExistence type="predicted"/>
<accession>A0A382TKL7</accession>
<feature type="non-terminal residue" evidence="1">
    <location>
        <position position="1"/>
    </location>
</feature>
<sequence length="90" mass="9675">ASVVVLTTSDAERLGMVPEDMILSRLYQTANGTVAGAPIRLSEITLGGIHLSNVRASVIGEQLHMSLLGMSFLGRLSEFSFKGPILKLYQ</sequence>
<dbReference type="InterPro" id="IPR034122">
    <property type="entry name" value="Retropepsin-like_bacterial"/>
</dbReference>
<dbReference type="Gene3D" id="2.40.70.10">
    <property type="entry name" value="Acid Proteases"/>
    <property type="match status" value="1"/>
</dbReference>
<dbReference type="InterPro" id="IPR011969">
    <property type="entry name" value="Clan_AA_Asp_peptidase_C"/>
</dbReference>
<protein>
    <recommendedName>
        <fullName evidence="2">TIGR02281 family clan AA aspartic protease</fullName>
    </recommendedName>
</protein>
<dbReference type="AlphaFoldDB" id="A0A382TKL7"/>
<evidence type="ECO:0000313" key="1">
    <source>
        <dbReference type="EMBL" id="SVD22659.1"/>
    </source>
</evidence>
<reference evidence="1" key="1">
    <citation type="submission" date="2018-05" db="EMBL/GenBank/DDBJ databases">
        <authorList>
            <person name="Lanie J.A."/>
            <person name="Ng W.-L."/>
            <person name="Kazmierczak K.M."/>
            <person name="Andrzejewski T.M."/>
            <person name="Davidsen T.M."/>
            <person name="Wayne K.J."/>
            <person name="Tettelin H."/>
            <person name="Glass J.I."/>
            <person name="Rusch D."/>
            <person name="Podicherti R."/>
            <person name="Tsui H.-C.T."/>
            <person name="Winkler M.E."/>
        </authorList>
    </citation>
    <scope>NUCLEOTIDE SEQUENCE</scope>
</reference>
<dbReference type="CDD" id="cd05483">
    <property type="entry name" value="retropepsin_like_bacteria"/>
    <property type="match status" value="1"/>
</dbReference>